<keyword evidence="13" id="KW-1185">Reference proteome</keyword>
<accession>A0AAV9ZEG3</accession>
<comment type="subunit">
    <text evidence="7">Homotrimer. Homotrimerization increases the affinity of HSF1 to DNA. Interacts with transcriptional coregulator SSA1 on chromatin.</text>
</comment>
<evidence type="ECO:0000256" key="10">
    <source>
        <dbReference type="SAM" id="MobiDB-lite"/>
    </source>
</evidence>
<gene>
    <name evidence="12" type="ORF">R3P38DRAFT_2808972</name>
</gene>
<feature type="coiled-coil region" evidence="9">
    <location>
        <begin position="609"/>
        <end position="636"/>
    </location>
</feature>
<sequence>MIQPLGESSHNPDLSPPAVKPHTGSHISSSHLFEGATGFKIAGGHFASGNVTVNNYVSQPNSASTQISCFVDETFSESEIYCKQLMRQKRGFPLYDPKPRRNLTSEYRESGVAIGDVGRITAEGAFDFFFNIYLPAEHPINNHNVPENFYPLAPFDSLDVYDQENLAGSHVSTSSVQRMDTGLFPGGDFILGCQAPQGAVLALPDGSHLQKLENLEAVREYAAANAEEWFKYINGPRGRRLTGPIYLITGCEKASSWGMATFHSVNNSPDFQLSFRPIVAGKYRWTGNPAQKKFYDPTPFLEPCGNQALFLHGFSISLATGIWARFSQTIRIGEADDSSFQIGNSLGRSPAQGSSITSQFLSFFQGGTSGNYGGQSRNVVLQDFPPSKAFHPGSLINDYLFEKIPNARVVISHDDNWRDVFDEENSGVQIQTIGGFIEKIEEQNDIVQSNGLVFLRSSHEHIHPIVPKNLSQLFAVDLGYFSGSDSIKIAVPNIRLATNTFVAKLYQMINDTESSHLISWTDPGTSFIIRNPGEFCRTVLGNHFNHNNFSSFVRQMNKYGFHKYNRTPAEGGTTSDAQIWEFSHNKFLRGRPDLLGEVKGKSHEPDAPMKQVAAQLASLREENQRICEQLSTERQRIDRLVLVVNHLWDAVEKGFGPGSVPSFPVELLEPASNSMPELDVDQDIL</sequence>
<evidence type="ECO:0000256" key="5">
    <source>
        <dbReference type="ARBA" id="ARBA00023163"/>
    </source>
</evidence>
<dbReference type="Proteomes" id="UP001362999">
    <property type="component" value="Unassembled WGS sequence"/>
</dbReference>
<keyword evidence="9" id="KW-0175">Coiled coil</keyword>
<evidence type="ECO:0000256" key="4">
    <source>
        <dbReference type="ARBA" id="ARBA00023125"/>
    </source>
</evidence>
<dbReference type="FunFam" id="1.10.10.10:FF:000027">
    <property type="entry name" value="Heat shock transcription factor 1"/>
    <property type="match status" value="1"/>
</dbReference>
<dbReference type="SMART" id="SM00415">
    <property type="entry name" value="HSF"/>
    <property type="match status" value="1"/>
</dbReference>
<reference evidence="12 13" key="1">
    <citation type="journal article" date="2024" name="J Genomics">
        <title>Draft genome sequencing and assembly of Favolaschia claudopus CIRM-BRFM 2984 isolated from oak limbs.</title>
        <authorList>
            <person name="Navarro D."/>
            <person name="Drula E."/>
            <person name="Chaduli D."/>
            <person name="Cazenave R."/>
            <person name="Ahrendt S."/>
            <person name="Wang J."/>
            <person name="Lipzen A."/>
            <person name="Daum C."/>
            <person name="Barry K."/>
            <person name="Grigoriev I.V."/>
            <person name="Favel A."/>
            <person name="Rosso M.N."/>
            <person name="Martin F."/>
        </authorList>
    </citation>
    <scope>NUCLEOTIDE SEQUENCE [LARGE SCALE GENOMIC DNA]</scope>
    <source>
        <strain evidence="12 13">CIRM-BRFM 2984</strain>
    </source>
</reference>
<evidence type="ECO:0000256" key="7">
    <source>
        <dbReference type="ARBA" id="ARBA00062171"/>
    </source>
</evidence>
<organism evidence="12 13">
    <name type="scientific">Favolaschia claudopus</name>
    <dbReference type="NCBI Taxonomy" id="2862362"/>
    <lineage>
        <taxon>Eukaryota</taxon>
        <taxon>Fungi</taxon>
        <taxon>Dikarya</taxon>
        <taxon>Basidiomycota</taxon>
        <taxon>Agaricomycotina</taxon>
        <taxon>Agaricomycetes</taxon>
        <taxon>Agaricomycetidae</taxon>
        <taxon>Agaricales</taxon>
        <taxon>Marasmiineae</taxon>
        <taxon>Mycenaceae</taxon>
        <taxon>Favolaschia</taxon>
    </lineage>
</organism>
<dbReference type="EMBL" id="JAWWNJ010000157">
    <property type="protein sequence ID" value="KAK6980730.1"/>
    <property type="molecule type" value="Genomic_DNA"/>
</dbReference>
<evidence type="ECO:0000313" key="13">
    <source>
        <dbReference type="Proteomes" id="UP001362999"/>
    </source>
</evidence>
<keyword evidence="5" id="KW-0804">Transcription</keyword>
<dbReference type="Pfam" id="PF00447">
    <property type="entry name" value="HSF_DNA-bind"/>
    <property type="match status" value="1"/>
</dbReference>
<comment type="similarity">
    <text evidence="2 8">Belongs to the HSF family.</text>
</comment>
<dbReference type="InterPro" id="IPR036388">
    <property type="entry name" value="WH-like_DNA-bd_sf"/>
</dbReference>
<evidence type="ECO:0000256" key="9">
    <source>
        <dbReference type="SAM" id="Coils"/>
    </source>
</evidence>
<dbReference type="AlphaFoldDB" id="A0AAV9ZEG3"/>
<evidence type="ECO:0000256" key="1">
    <source>
        <dbReference type="ARBA" id="ARBA00004123"/>
    </source>
</evidence>
<evidence type="ECO:0000259" key="11">
    <source>
        <dbReference type="SMART" id="SM00415"/>
    </source>
</evidence>
<comment type="caution">
    <text evidence="12">The sequence shown here is derived from an EMBL/GenBank/DDBJ whole genome shotgun (WGS) entry which is preliminary data.</text>
</comment>
<dbReference type="PANTHER" id="PTHR10015">
    <property type="entry name" value="HEAT SHOCK TRANSCRIPTION FACTOR"/>
    <property type="match status" value="1"/>
</dbReference>
<dbReference type="InterPro" id="IPR036390">
    <property type="entry name" value="WH_DNA-bd_sf"/>
</dbReference>
<comment type="subcellular location">
    <subcellularLocation>
        <location evidence="1">Nucleus</location>
    </subcellularLocation>
</comment>
<evidence type="ECO:0000256" key="3">
    <source>
        <dbReference type="ARBA" id="ARBA00023015"/>
    </source>
</evidence>
<dbReference type="InterPro" id="IPR000232">
    <property type="entry name" value="HSF_DNA-bd"/>
</dbReference>
<evidence type="ECO:0000313" key="12">
    <source>
        <dbReference type="EMBL" id="KAK6980730.1"/>
    </source>
</evidence>
<dbReference type="SUPFAM" id="SSF46785">
    <property type="entry name" value="Winged helix' DNA-binding domain"/>
    <property type="match status" value="1"/>
</dbReference>
<dbReference type="GO" id="GO:0043565">
    <property type="term" value="F:sequence-specific DNA binding"/>
    <property type="evidence" value="ECO:0007669"/>
    <property type="project" value="InterPro"/>
</dbReference>
<evidence type="ECO:0000256" key="6">
    <source>
        <dbReference type="ARBA" id="ARBA00023242"/>
    </source>
</evidence>
<dbReference type="Gene3D" id="1.10.10.10">
    <property type="entry name" value="Winged helix-like DNA-binding domain superfamily/Winged helix DNA-binding domain"/>
    <property type="match status" value="1"/>
</dbReference>
<dbReference type="GO" id="GO:0003700">
    <property type="term" value="F:DNA-binding transcription factor activity"/>
    <property type="evidence" value="ECO:0007669"/>
    <property type="project" value="InterPro"/>
</dbReference>
<dbReference type="PRINTS" id="PR00056">
    <property type="entry name" value="HSFDOMAIN"/>
</dbReference>
<feature type="compositionally biased region" description="Polar residues" evidence="10">
    <location>
        <begin position="1"/>
        <end position="12"/>
    </location>
</feature>
<keyword evidence="3" id="KW-0805">Transcription regulation</keyword>
<dbReference type="GO" id="GO:0005634">
    <property type="term" value="C:nucleus"/>
    <property type="evidence" value="ECO:0007669"/>
    <property type="project" value="UniProtKB-SubCell"/>
</dbReference>
<protein>
    <recommendedName>
        <fullName evidence="11">HSF-type DNA-binding domain-containing protein</fullName>
    </recommendedName>
</protein>
<dbReference type="PANTHER" id="PTHR10015:SF427">
    <property type="entry name" value="HEAT SHOCK FACTOR PROTEIN"/>
    <property type="match status" value="1"/>
</dbReference>
<evidence type="ECO:0000256" key="2">
    <source>
        <dbReference type="ARBA" id="ARBA00006403"/>
    </source>
</evidence>
<feature type="domain" description="HSF-type DNA-binding" evidence="11">
    <location>
        <begin position="497"/>
        <end position="601"/>
    </location>
</feature>
<name>A0AAV9ZEG3_9AGAR</name>
<feature type="region of interest" description="Disordered" evidence="10">
    <location>
        <begin position="1"/>
        <end position="27"/>
    </location>
</feature>
<proteinExistence type="inferred from homology"/>
<evidence type="ECO:0000256" key="8">
    <source>
        <dbReference type="RuleBase" id="RU004020"/>
    </source>
</evidence>
<keyword evidence="4" id="KW-0238">DNA-binding</keyword>
<keyword evidence="6" id="KW-0539">Nucleus</keyword>